<dbReference type="Gene3D" id="2.60.40.2580">
    <property type="match status" value="1"/>
</dbReference>
<evidence type="ECO:0008006" key="10">
    <source>
        <dbReference type="Google" id="ProtNLM"/>
    </source>
</evidence>
<keyword evidence="9" id="KW-1185">Reference proteome</keyword>
<dbReference type="Pfam" id="PF06321">
    <property type="entry name" value="P_gingi_FimA"/>
    <property type="match status" value="1"/>
</dbReference>
<gene>
    <name evidence="8" type="ORF">GGR21_003385</name>
</gene>
<dbReference type="GO" id="GO:0009289">
    <property type="term" value="C:pilus"/>
    <property type="evidence" value="ECO:0007669"/>
    <property type="project" value="UniProtKB-SubCell"/>
</dbReference>
<evidence type="ECO:0000256" key="2">
    <source>
        <dbReference type="ARBA" id="ARBA00006011"/>
    </source>
</evidence>
<dbReference type="Gene3D" id="2.60.40.3690">
    <property type="match status" value="1"/>
</dbReference>
<keyword evidence="4" id="KW-0281">Fimbrium</keyword>
<evidence type="ECO:0000256" key="5">
    <source>
        <dbReference type="SAM" id="SignalP"/>
    </source>
</evidence>
<accession>A0A840CTI0</accession>
<feature type="domain" description="Major fimbrium subunit FimA C-terminal" evidence="7">
    <location>
        <begin position="258"/>
        <end position="368"/>
    </location>
</feature>
<evidence type="ECO:0000313" key="9">
    <source>
        <dbReference type="Proteomes" id="UP000555103"/>
    </source>
</evidence>
<dbReference type="RefSeq" id="WP_183308312.1">
    <property type="nucleotide sequence ID" value="NZ_JACIEP010000014.1"/>
</dbReference>
<comment type="caution">
    <text evidence="8">The sequence shown here is derived from an EMBL/GenBank/DDBJ whole genome shotgun (WGS) entry which is preliminary data.</text>
</comment>
<dbReference type="Proteomes" id="UP000555103">
    <property type="component" value="Unassembled WGS sequence"/>
</dbReference>
<dbReference type="AlphaFoldDB" id="A0A840CTI0"/>
<proteinExistence type="inferred from homology"/>
<reference evidence="8 9" key="1">
    <citation type="submission" date="2020-08" db="EMBL/GenBank/DDBJ databases">
        <title>Genomic Encyclopedia of Type Strains, Phase IV (KMG-IV): sequencing the most valuable type-strain genomes for metagenomic binning, comparative biology and taxonomic classification.</title>
        <authorList>
            <person name="Goeker M."/>
        </authorList>
    </citation>
    <scope>NUCLEOTIDE SEQUENCE [LARGE SCALE GENOMIC DNA]</scope>
    <source>
        <strain evidence="8 9">DSM 104969</strain>
    </source>
</reference>
<dbReference type="EMBL" id="JACIEP010000014">
    <property type="protein sequence ID" value="MBB4037468.1"/>
    <property type="molecule type" value="Genomic_DNA"/>
</dbReference>
<comment type="similarity">
    <text evidence="2">Belongs to the bacteroidetes fimbrillin superfamily. FimA/Mfa1 family.</text>
</comment>
<feature type="domain" description="Major fimbrial subunit protein N-terminal" evidence="6">
    <location>
        <begin position="39"/>
        <end position="177"/>
    </location>
</feature>
<keyword evidence="3 5" id="KW-0732">Signal</keyword>
<evidence type="ECO:0000259" key="6">
    <source>
        <dbReference type="Pfam" id="PF06321"/>
    </source>
</evidence>
<dbReference type="InterPro" id="IPR053878">
    <property type="entry name" value="FimA_C"/>
</dbReference>
<evidence type="ECO:0000256" key="1">
    <source>
        <dbReference type="ARBA" id="ARBA00004561"/>
    </source>
</evidence>
<protein>
    <recommendedName>
        <fullName evidence="10">Major fimbrial subunit protein N-terminal domain-containing protein</fullName>
    </recommendedName>
</protein>
<evidence type="ECO:0000313" key="8">
    <source>
        <dbReference type="EMBL" id="MBB4037468.1"/>
    </source>
</evidence>
<sequence length="379" mass="41181">MKSKSMFLSAIIIAFCAVSCDNSEETVIPEPTVIEGEKATLSLQISGTPQTKAQGNPEQEDKVLKLDAFVFNMDGTIESQKSATSQNNTITKVDNIAVTSGTKKIFVLANYTGDVSSVKTYSELQQVVSDLKNEKDNGRLTMSTEVVDVIIIPGKNYLGYTTNPTDGVSIEPHTFTLTRLVARVKIEDMQWQGGEYTFEDPTAFILNAAKSSNIVKLAAASLPTGYYQGLSGTGDLYPSSSTVLSGADNFLTSPASNNSTYFYIYENQPVEDNIFPTIIVLRAKVKQNGIYINNIPGRVDTNGYTYFPVIINKESANSTISGASDNHKYVKRNNTYNIKTVVKGLGTSNPFSSEAPSSLNVQISVAPWALNISQTVVFE</sequence>
<evidence type="ECO:0000256" key="3">
    <source>
        <dbReference type="ARBA" id="ARBA00022729"/>
    </source>
</evidence>
<evidence type="ECO:0000256" key="4">
    <source>
        <dbReference type="ARBA" id="ARBA00023263"/>
    </source>
</evidence>
<dbReference type="InterPro" id="IPR029141">
    <property type="entry name" value="FimA_N"/>
</dbReference>
<comment type="subcellular location">
    <subcellularLocation>
        <location evidence="1">Fimbrium</location>
    </subcellularLocation>
</comment>
<feature type="signal peptide" evidence="5">
    <location>
        <begin position="1"/>
        <end position="19"/>
    </location>
</feature>
<organism evidence="8 9">
    <name type="scientific">Dysgonomonas hofstadii</name>
    <dbReference type="NCBI Taxonomy" id="637886"/>
    <lineage>
        <taxon>Bacteria</taxon>
        <taxon>Pseudomonadati</taxon>
        <taxon>Bacteroidota</taxon>
        <taxon>Bacteroidia</taxon>
        <taxon>Bacteroidales</taxon>
        <taxon>Dysgonomonadaceae</taxon>
        <taxon>Dysgonomonas</taxon>
    </lineage>
</organism>
<feature type="chain" id="PRO_5033033619" description="Major fimbrial subunit protein N-terminal domain-containing protein" evidence="5">
    <location>
        <begin position="20"/>
        <end position="379"/>
    </location>
</feature>
<dbReference type="Pfam" id="PF22492">
    <property type="entry name" value="FimA4_C"/>
    <property type="match status" value="1"/>
</dbReference>
<evidence type="ECO:0000259" key="7">
    <source>
        <dbReference type="Pfam" id="PF22492"/>
    </source>
</evidence>
<name>A0A840CTI0_9BACT</name>